<dbReference type="EMBL" id="CP001968">
    <property type="protein sequence ID" value="ADD67490.1"/>
    <property type="molecule type" value="Genomic_DNA"/>
</dbReference>
<proteinExistence type="predicted"/>
<gene>
    <name evidence="1" type="ordered locus">Dacet_0704</name>
</gene>
<evidence type="ECO:0000313" key="1">
    <source>
        <dbReference type="EMBL" id="ADD67490.1"/>
    </source>
</evidence>
<dbReference type="eggNOG" id="ENOG502Z924">
    <property type="taxonomic scope" value="Bacteria"/>
</dbReference>
<protein>
    <submittedName>
        <fullName evidence="1">Uncharacterized protein</fullName>
    </submittedName>
</protein>
<dbReference type="InParanoid" id="D4H4U6"/>
<dbReference type="KEGG" id="dap:Dacet_0704"/>
<dbReference type="HOGENOM" id="CLU_052948_0_0_0"/>
<sequence length="411" mass="46756">MGFSHDPSDYIKGLQSLLNNDKKKIGFLFGAGSSLASKNDRSRTIPAVKEMTATVLDEINDETFKLAIENITEEIVAEEHSFNIESFLTKLEQKHEVIGTGTLNGLNRSGFESLIIKTKDEICKIVSIHEDVEAIEQVQTDFAEWLSIADRKYPVEIFTTNYDYLFEIGLEYHNLPYFDGFVGSYKPFFCSDFVSDFQYLPKQTKLWKLHGSLGLSYDIDSKKFIRTSGIDDGLLIYPSVLKYTNSKKQPYGTLIDRLYSFMKQEDSVLITCGYSFGDEHVNERIISGLQYSDGANLIALLYDEEFNEESDVAKLALNNNKISIYSNRSAVIGCRFGKWKLLKEPDHNKTLALNVYFDEDAPILSDTLNTEMKGNEVWSGEGELTIVDFSKLILFLKNMTLAHYNSKRDDI</sequence>
<dbReference type="OrthoDB" id="9808492at2"/>
<dbReference type="STRING" id="522772.Dacet_0704"/>
<name>D4H4U6_DENA2</name>
<dbReference type="Proteomes" id="UP000002012">
    <property type="component" value="Chromosome"/>
</dbReference>
<organism evidence="1 2">
    <name type="scientific">Denitrovibrio acetiphilus (strain DSM 12809 / NBRC 114555 / N2460)</name>
    <dbReference type="NCBI Taxonomy" id="522772"/>
    <lineage>
        <taxon>Bacteria</taxon>
        <taxon>Pseudomonadati</taxon>
        <taxon>Deferribacterota</taxon>
        <taxon>Deferribacteres</taxon>
        <taxon>Deferribacterales</taxon>
        <taxon>Geovibrionaceae</taxon>
        <taxon>Denitrovibrio</taxon>
    </lineage>
</organism>
<dbReference type="AlphaFoldDB" id="D4H4U6"/>
<reference evidence="1 2" key="1">
    <citation type="journal article" date="2010" name="Stand. Genomic Sci.">
        <title>Complete genome sequence of Denitrovibrio acetiphilus type strain (N2460).</title>
        <authorList>
            <person name="Kiss H."/>
            <person name="Lang E."/>
            <person name="Lapidus A."/>
            <person name="Copeland A."/>
            <person name="Nolan M."/>
            <person name="Glavina Del Rio T."/>
            <person name="Chen F."/>
            <person name="Lucas S."/>
            <person name="Tice H."/>
            <person name="Cheng J.F."/>
            <person name="Han C."/>
            <person name="Goodwin L."/>
            <person name="Pitluck S."/>
            <person name="Liolios K."/>
            <person name="Pati A."/>
            <person name="Ivanova N."/>
            <person name="Mavromatis K."/>
            <person name="Chen A."/>
            <person name="Palaniappan K."/>
            <person name="Land M."/>
            <person name="Hauser L."/>
            <person name="Chang Y.J."/>
            <person name="Jeffries C.D."/>
            <person name="Detter J.C."/>
            <person name="Brettin T."/>
            <person name="Spring S."/>
            <person name="Rohde M."/>
            <person name="Goker M."/>
            <person name="Woyke T."/>
            <person name="Bristow J."/>
            <person name="Eisen J.A."/>
            <person name="Markowitz V."/>
            <person name="Hugenholtz P."/>
            <person name="Kyrpides N.C."/>
            <person name="Klenk H.P."/>
        </authorList>
    </citation>
    <scope>NUCLEOTIDE SEQUENCE [LARGE SCALE GENOMIC DNA]</scope>
    <source>
        <strain evidence="2">DSM 12809 / NBRC 114555 / N2460</strain>
    </source>
</reference>
<dbReference type="PaxDb" id="522772-Dacet_0704"/>
<dbReference type="RefSeq" id="WP_013010030.1">
    <property type="nucleotide sequence ID" value="NC_013943.1"/>
</dbReference>
<dbReference type="Pfam" id="PF13289">
    <property type="entry name" value="SIR2_2"/>
    <property type="match status" value="1"/>
</dbReference>
<accession>D4H4U6</accession>
<evidence type="ECO:0000313" key="2">
    <source>
        <dbReference type="Proteomes" id="UP000002012"/>
    </source>
</evidence>
<keyword evidence="2" id="KW-1185">Reference proteome</keyword>